<proteinExistence type="inferred from homology"/>
<dbReference type="GO" id="GO:0022904">
    <property type="term" value="P:respiratory electron transport chain"/>
    <property type="evidence" value="ECO:0007669"/>
    <property type="project" value="InterPro"/>
</dbReference>
<dbReference type="Proteomes" id="UP000236286">
    <property type="component" value="Unassembled WGS sequence"/>
</dbReference>
<name>A0A2J7TKL2_METSI</name>
<keyword evidence="4" id="KW-1003">Cell membrane</keyword>
<dbReference type="GO" id="GO:0046872">
    <property type="term" value="F:metal ion binding"/>
    <property type="evidence" value="ECO:0007669"/>
    <property type="project" value="UniProtKB-KW"/>
</dbReference>
<evidence type="ECO:0000256" key="4">
    <source>
        <dbReference type="ARBA" id="ARBA00022475"/>
    </source>
</evidence>
<comment type="caution">
    <text evidence="15">The sequence shown here is derived from an EMBL/GenBank/DDBJ whole genome shotgun (WGS) entry which is preliminary data.</text>
</comment>
<dbReference type="SUPFAM" id="SSF81342">
    <property type="entry name" value="Transmembrane di-heme cytochromes"/>
    <property type="match status" value="1"/>
</dbReference>
<evidence type="ECO:0000313" key="16">
    <source>
        <dbReference type="Proteomes" id="UP000236286"/>
    </source>
</evidence>
<evidence type="ECO:0000256" key="10">
    <source>
        <dbReference type="ARBA" id="ARBA00023004"/>
    </source>
</evidence>
<evidence type="ECO:0000259" key="14">
    <source>
        <dbReference type="Pfam" id="PF01292"/>
    </source>
</evidence>
<evidence type="ECO:0000256" key="5">
    <source>
        <dbReference type="ARBA" id="ARBA00022617"/>
    </source>
</evidence>
<sequence length="183" mass="19962">MADAPAVTYDKTTISLHWASAGLIALLWIGGQTGDWFSGQPKVIAWSMHVTLGFALALVIVWRLVWRRRGGRHLPPANSGALQIIAQSTHHLLYGLLLIVLALGIVNAFVRGFNLFGLVSLPQLGDREWRKPITELHGLAANILLGLAFLHAAAALAHHYLLKDGVLTRMLPARVPTEKPSVH</sequence>
<evidence type="ECO:0000256" key="1">
    <source>
        <dbReference type="ARBA" id="ARBA00001970"/>
    </source>
</evidence>
<dbReference type="RefSeq" id="WP_102842455.1">
    <property type="nucleotide sequence ID" value="NZ_PDZR01000002.1"/>
</dbReference>
<keyword evidence="11 13" id="KW-0472">Membrane</keyword>
<dbReference type="PANTHER" id="PTHR30529:SF1">
    <property type="entry name" value="CYTOCHROME B561 HOMOLOG 2"/>
    <property type="match status" value="1"/>
</dbReference>
<evidence type="ECO:0000256" key="2">
    <source>
        <dbReference type="ARBA" id="ARBA00004651"/>
    </source>
</evidence>
<reference evidence="15 16" key="1">
    <citation type="submission" date="2017-10" db="EMBL/GenBank/DDBJ databases">
        <title>Genome announcement of Methylocella silvestris TVC from permafrost.</title>
        <authorList>
            <person name="Wang J."/>
            <person name="Geng K."/>
            <person name="Ul-Haque F."/>
            <person name="Crombie A.T."/>
            <person name="Street L.E."/>
            <person name="Wookey P.A."/>
            <person name="Murrell J.C."/>
            <person name="Pratscher J."/>
        </authorList>
    </citation>
    <scope>NUCLEOTIDE SEQUENCE [LARGE SCALE GENOMIC DNA]</scope>
    <source>
        <strain evidence="15 16">TVC</strain>
    </source>
</reference>
<keyword evidence="7" id="KW-0479">Metal-binding</keyword>
<feature type="transmembrane region" description="Helical" evidence="13">
    <location>
        <begin position="12"/>
        <end position="31"/>
    </location>
</feature>
<dbReference type="GO" id="GO:0005886">
    <property type="term" value="C:plasma membrane"/>
    <property type="evidence" value="ECO:0007669"/>
    <property type="project" value="UniProtKB-SubCell"/>
</dbReference>
<evidence type="ECO:0000256" key="8">
    <source>
        <dbReference type="ARBA" id="ARBA00022982"/>
    </source>
</evidence>
<dbReference type="InterPro" id="IPR011577">
    <property type="entry name" value="Cyt_b561_bac/Ni-Hgenase"/>
</dbReference>
<keyword evidence="10" id="KW-0408">Iron</keyword>
<accession>A0A2J7TKL2</accession>
<keyword evidence="8" id="KW-0249">Electron transport</keyword>
<feature type="transmembrane region" description="Helical" evidence="13">
    <location>
        <begin position="139"/>
        <end position="162"/>
    </location>
</feature>
<evidence type="ECO:0000313" key="15">
    <source>
        <dbReference type="EMBL" id="PNG27257.1"/>
    </source>
</evidence>
<gene>
    <name evidence="15" type="ORF">CR492_04030</name>
</gene>
<dbReference type="GO" id="GO:0020037">
    <property type="term" value="F:heme binding"/>
    <property type="evidence" value="ECO:0007669"/>
    <property type="project" value="TreeGrafter"/>
</dbReference>
<comment type="cofactor">
    <cofactor evidence="1">
        <name>heme b</name>
        <dbReference type="ChEBI" id="CHEBI:60344"/>
    </cofactor>
</comment>
<feature type="domain" description="Cytochrome b561 bacterial/Ni-hydrogenase" evidence="14">
    <location>
        <begin position="9"/>
        <end position="172"/>
    </location>
</feature>
<dbReference type="GO" id="GO:0009055">
    <property type="term" value="F:electron transfer activity"/>
    <property type="evidence" value="ECO:0007669"/>
    <property type="project" value="InterPro"/>
</dbReference>
<evidence type="ECO:0000256" key="3">
    <source>
        <dbReference type="ARBA" id="ARBA00022448"/>
    </source>
</evidence>
<evidence type="ECO:0000256" key="11">
    <source>
        <dbReference type="ARBA" id="ARBA00023136"/>
    </source>
</evidence>
<keyword evidence="9 13" id="KW-1133">Transmembrane helix</keyword>
<protein>
    <submittedName>
        <fullName evidence="15">Cytochrome B</fullName>
    </submittedName>
</protein>
<organism evidence="15 16">
    <name type="scientific">Methylocella silvestris</name>
    <dbReference type="NCBI Taxonomy" id="199596"/>
    <lineage>
        <taxon>Bacteria</taxon>
        <taxon>Pseudomonadati</taxon>
        <taxon>Pseudomonadota</taxon>
        <taxon>Alphaproteobacteria</taxon>
        <taxon>Hyphomicrobiales</taxon>
        <taxon>Beijerinckiaceae</taxon>
        <taxon>Methylocella</taxon>
    </lineage>
</organism>
<dbReference type="OrthoDB" id="7280471at2"/>
<feature type="transmembrane region" description="Helical" evidence="13">
    <location>
        <begin position="92"/>
        <end position="119"/>
    </location>
</feature>
<comment type="subcellular location">
    <subcellularLocation>
        <location evidence="2">Cell membrane</location>
        <topology evidence="2">Multi-pass membrane protein</topology>
    </subcellularLocation>
</comment>
<keyword evidence="3" id="KW-0813">Transport</keyword>
<dbReference type="EMBL" id="PDZR01000002">
    <property type="protein sequence ID" value="PNG27257.1"/>
    <property type="molecule type" value="Genomic_DNA"/>
</dbReference>
<keyword evidence="5" id="KW-0349">Heme</keyword>
<evidence type="ECO:0000256" key="7">
    <source>
        <dbReference type="ARBA" id="ARBA00022723"/>
    </source>
</evidence>
<evidence type="ECO:0000256" key="6">
    <source>
        <dbReference type="ARBA" id="ARBA00022692"/>
    </source>
</evidence>
<dbReference type="AlphaFoldDB" id="A0A2J7TKL2"/>
<feature type="transmembrane region" description="Helical" evidence="13">
    <location>
        <begin position="43"/>
        <end position="65"/>
    </location>
</feature>
<keyword evidence="6 13" id="KW-0812">Transmembrane</keyword>
<dbReference type="InterPro" id="IPR016174">
    <property type="entry name" value="Di-haem_cyt_TM"/>
</dbReference>
<dbReference type="Pfam" id="PF01292">
    <property type="entry name" value="Ni_hydr_CYTB"/>
    <property type="match status" value="1"/>
</dbReference>
<evidence type="ECO:0000256" key="12">
    <source>
        <dbReference type="ARBA" id="ARBA00037975"/>
    </source>
</evidence>
<comment type="similarity">
    <text evidence="12">Belongs to the cytochrome b561 family.</text>
</comment>
<dbReference type="InterPro" id="IPR052168">
    <property type="entry name" value="Cytochrome_b561_oxidase"/>
</dbReference>
<evidence type="ECO:0000256" key="9">
    <source>
        <dbReference type="ARBA" id="ARBA00022989"/>
    </source>
</evidence>
<dbReference type="PANTHER" id="PTHR30529">
    <property type="entry name" value="CYTOCHROME B561"/>
    <property type="match status" value="1"/>
</dbReference>
<evidence type="ECO:0000256" key="13">
    <source>
        <dbReference type="SAM" id="Phobius"/>
    </source>
</evidence>